<dbReference type="AlphaFoldDB" id="A0AA88N0Q6"/>
<dbReference type="Gene3D" id="3.40.50.1820">
    <property type="entry name" value="alpha/beta hydrolase"/>
    <property type="match status" value="1"/>
</dbReference>
<dbReference type="Pfam" id="PF20434">
    <property type="entry name" value="BD-FAE"/>
    <property type="match status" value="1"/>
</dbReference>
<dbReference type="InterPro" id="IPR049492">
    <property type="entry name" value="BD-FAE-like_dom"/>
</dbReference>
<keyword evidence="1" id="KW-0378">Hydrolase</keyword>
<reference evidence="4" key="1">
    <citation type="submission" date="2023-08" db="EMBL/GenBank/DDBJ databases">
        <title>Pelteobagrus vachellii genome.</title>
        <authorList>
            <person name="Liu H."/>
        </authorList>
    </citation>
    <scope>NUCLEOTIDE SEQUENCE</scope>
    <source>
        <strain evidence="4">PRFRI_2022a</strain>
        <tissue evidence="4">Muscle</tissue>
    </source>
</reference>
<name>A0AA88N0Q6_TACVA</name>
<evidence type="ECO:0000256" key="1">
    <source>
        <dbReference type="ARBA" id="ARBA00022801"/>
    </source>
</evidence>
<keyword evidence="2" id="KW-0812">Transmembrane</keyword>
<dbReference type="EMBL" id="JAVHJS010000010">
    <property type="protein sequence ID" value="KAK2845513.1"/>
    <property type="molecule type" value="Genomic_DNA"/>
</dbReference>
<keyword evidence="2" id="KW-0472">Membrane</keyword>
<sequence>MAQYITESINTVIEQLSEQHSTSACKTDLTPYVQFKMIVKTQAIPDSLDKYLVADSRPLWIRMNYSMRIPVAAAAIFVAIPYSISLTAQWLYGWPDKPGYKKYIEALKPRRIYGLTRAVLEMMKYLQYSRLYFQWNLWYKKNNKKQCVKGIPFGHRGNKLDLYHSPRLEQSDPELIPVVVFIYGGAWGSGERSMYCLLALQLAKELNASVICPDYTTYPKGNVLNMVQDISDSLMWVKENGHSFHLDKDNIVLIGHSAGAHLCTLTTLFLLEGVESLFIEPLTQTEIINSIKGIIGLSGVYDIMDHYEHEKTRAVEYISTMHKAMDGVENFEFYSPSARIRKLNKDQLKRVPPMGLIHGTDDIIVPAESSVRLCELLTSLSVTATLYLLPKINHTEVVTDLMAQDRRLYHTVFGCVKQEYQKLIRTS</sequence>
<evidence type="ECO:0000313" key="4">
    <source>
        <dbReference type="EMBL" id="KAK2845513.1"/>
    </source>
</evidence>
<gene>
    <name evidence="4" type="ORF">Q7C36_010367</name>
</gene>
<dbReference type="InterPro" id="IPR029058">
    <property type="entry name" value="AB_hydrolase_fold"/>
</dbReference>
<dbReference type="SUPFAM" id="SSF53474">
    <property type="entry name" value="alpha/beta-Hydrolases"/>
    <property type="match status" value="1"/>
</dbReference>
<keyword evidence="2" id="KW-1133">Transmembrane helix</keyword>
<evidence type="ECO:0000313" key="5">
    <source>
        <dbReference type="Proteomes" id="UP001187315"/>
    </source>
</evidence>
<accession>A0AA88N0Q6</accession>
<feature type="domain" description="BD-FAE-like" evidence="3">
    <location>
        <begin position="161"/>
        <end position="375"/>
    </location>
</feature>
<comment type="caution">
    <text evidence="4">The sequence shown here is derived from an EMBL/GenBank/DDBJ whole genome shotgun (WGS) entry which is preliminary data.</text>
</comment>
<dbReference type="PANTHER" id="PTHR48081">
    <property type="entry name" value="AB HYDROLASE SUPERFAMILY PROTEIN C4A8.06C"/>
    <property type="match status" value="1"/>
</dbReference>
<evidence type="ECO:0000259" key="3">
    <source>
        <dbReference type="Pfam" id="PF20434"/>
    </source>
</evidence>
<dbReference type="Proteomes" id="UP001187315">
    <property type="component" value="Unassembled WGS sequence"/>
</dbReference>
<feature type="transmembrane region" description="Helical" evidence="2">
    <location>
        <begin position="71"/>
        <end position="92"/>
    </location>
</feature>
<dbReference type="GO" id="GO:0004061">
    <property type="term" value="F:arylformamidase activity"/>
    <property type="evidence" value="ECO:0007669"/>
    <property type="project" value="TreeGrafter"/>
</dbReference>
<evidence type="ECO:0000256" key="2">
    <source>
        <dbReference type="SAM" id="Phobius"/>
    </source>
</evidence>
<keyword evidence="5" id="KW-1185">Reference proteome</keyword>
<proteinExistence type="predicted"/>
<dbReference type="InterPro" id="IPR050300">
    <property type="entry name" value="GDXG_lipolytic_enzyme"/>
</dbReference>
<organism evidence="4 5">
    <name type="scientific">Tachysurus vachellii</name>
    <name type="common">Darkbarbel catfish</name>
    <name type="synonym">Pelteobagrus vachellii</name>
    <dbReference type="NCBI Taxonomy" id="175792"/>
    <lineage>
        <taxon>Eukaryota</taxon>
        <taxon>Metazoa</taxon>
        <taxon>Chordata</taxon>
        <taxon>Craniata</taxon>
        <taxon>Vertebrata</taxon>
        <taxon>Euteleostomi</taxon>
        <taxon>Actinopterygii</taxon>
        <taxon>Neopterygii</taxon>
        <taxon>Teleostei</taxon>
        <taxon>Ostariophysi</taxon>
        <taxon>Siluriformes</taxon>
        <taxon>Bagridae</taxon>
        <taxon>Tachysurus</taxon>
    </lineage>
</organism>
<protein>
    <recommendedName>
        <fullName evidence="3">BD-FAE-like domain-containing protein</fullName>
    </recommendedName>
</protein>
<dbReference type="PANTHER" id="PTHR48081:SF33">
    <property type="entry name" value="KYNURENINE FORMAMIDASE"/>
    <property type="match status" value="1"/>
</dbReference>